<dbReference type="STRING" id="1921510.BSL82_04560"/>
<dbReference type="EMBL" id="CP018221">
    <property type="protein sequence ID" value="API58671.1"/>
    <property type="molecule type" value="Genomic_DNA"/>
</dbReference>
<dbReference type="GO" id="GO:0016491">
    <property type="term" value="F:oxidoreductase activity"/>
    <property type="evidence" value="ECO:0007669"/>
    <property type="project" value="UniProtKB-KW"/>
</dbReference>
<keyword evidence="2" id="KW-0560">Oxidoreductase</keyword>
<dbReference type="OrthoDB" id="9792355at2"/>
<dbReference type="FunFam" id="3.40.50.720:FF:000084">
    <property type="entry name" value="Short-chain dehydrogenase reductase"/>
    <property type="match status" value="1"/>
</dbReference>
<sequence length="259" mass="27111">MTVPRFADKVALVTGAGSGIGRATAIAFAKEGASVVLIDLARDGLDETRSLVEQANGSALALSADVTDEDAVQAAFAQAVAWKGAIHCAFNNAGITHATVDTADIPKSEFERVLKVNVLGVWLCMREELRHMIPRASGVIVNTGSVMSTHSCVTQGGYVASKAAVFGMTKNAAVEYGATGVRINAVAPGGIRTAMMSGIFENLTEEQRDQSVQQIADIHPMKRTGRPEEIADGVLFLCSDQATFITGAMLAVDGGWSAL</sequence>
<dbReference type="PANTHER" id="PTHR24321:SF12">
    <property type="entry name" value="SHORT-CHAIN DEHYDROGENASE_REDUCTASE FAMILY, PUTATIVE (AFU_ORTHOLOGUE AFUA_5G14340)-RELATED"/>
    <property type="match status" value="1"/>
</dbReference>
<accession>A0A1L3ZSR1</accession>
<reference evidence="4" key="1">
    <citation type="submission" date="2016-11" db="EMBL/GenBank/DDBJ databases">
        <title>Complete Genome Sequence of alachlor-degrading Sphingomonas sp. strain JJ-A5.</title>
        <authorList>
            <person name="Lee H."/>
            <person name="Ka J.-O."/>
        </authorList>
    </citation>
    <scope>NUCLEOTIDE SEQUENCE [LARGE SCALE GENOMIC DNA]</scope>
    <source>
        <strain evidence="4">JJ-A5</strain>
    </source>
</reference>
<dbReference type="Proteomes" id="UP000182063">
    <property type="component" value="Chromosome"/>
</dbReference>
<proteinExistence type="inferred from homology"/>
<gene>
    <name evidence="3" type="ORF">BSL82_04560</name>
</gene>
<protein>
    <recommendedName>
        <fullName evidence="5">Short-chain dehydrogenase</fullName>
    </recommendedName>
</protein>
<dbReference type="SUPFAM" id="SSF51735">
    <property type="entry name" value="NAD(P)-binding Rossmann-fold domains"/>
    <property type="match status" value="1"/>
</dbReference>
<organism evidence="3 4">
    <name type="scientific">Tardibacter chloracetimidivorans</name>
    <dbReference type="NCBI Taxonomy" id="1921510"/>
    <lineage>
        <taxon>Bacteria</taxon>
        <taxon>Pseudomonadati</taxon>
        <taxon>Pseudomonadota</taxon>
        <taxon>Alphaproteobacteria</taxon>
        <taxon>Sphingomonadales</taxon>
        <taxon>Sphingomonadaceae</taxon>
        <taxon>Tardibacter</taxon>
    </lineage>
</organism>
<dbReference type="AlphaFoldDB" id="A0A1L3ZSR1"/>
<dbReference type="KEGG" id="sphj:BSL82_04560"/>
<dbReference type="Gene3D" id="3.40.50.720">
    <property type="entry name" value="NAD(P)-binding Rossmann-like Domain"/>
    <property type="match status" value="1"/>
</dbReference>
<dbReference type="Pfam" id="PF13561">
    <property type="entry name" value="adh_short_C2"/>
    <property type="match status" value="1"/>
</dbReference>
<dbReference type="PRINTS" id="PR00080">
    <property type="entry name" value="SDRFAMILY"/>
</dbReference>
<dbReference type="PANTHER" id="PTHR24321">
    <property type="entry name" value="DEHYDROGENASES, SHORT CHAIN"/>
    <property type="match status" value="1"/>
</dbReference>
<name>A0A1L3ZSR1_9SPHN</name>
<keyword evidence="4" id="KW-1185">Reference proteome</keyword>
<evidence type="ECO:0000256" key="2">
    <source>
        <dbReference type="ARBA" id="ARBA00023002"/>
    </source>
</evidence>
<dbReference type="InterPro" id="IPR036291">
    <property type="entry name" value="NAD(P)-bd_dom_sf"/>
</dbReference>
<dbReference type="PRINTS" id="PR00081">
    <property type="entry name" value="GDHRDH"/>
</dbReference>
<evidence type="ECO:0000256" key="1">
    <source>
        <dbReference type="ARBA" id="ARBA00006484"/>
    </source>
</evidence>
<dbReference type="InterPro" id="IPR002347">
    <property type="entry name" value="SDR_fam"/>
</dbReference>
<evidence type="ECO:0000313" key="4">
    <source>
        <dbReference type="Proteomes" id="UP000182063"/>
    </source>
</evidence>
<dbReference type="InterPro" id="IPR020904">
    <property type="entry name" value="Sc_DH/Rdtase_CS"/>
</dbReference>
<dbReference type="NCBIfam" id="NF005559">
    <property type="entry name" value="PRK07231.1"/>
    <property type="match status" value="1"/>
</dbReference>
<evidence type="ECO:0000313" key="3">
    <source>
        <dbReference type="EMBL" id="API58671.1"/>
    </source>
</evidence>
<comment type="similarity">
    <text evidence="1">Belongs to the short-chain dehydrogenases/reductases (SDR) family.</text>
</comment>
<evidence type="ECO:0008006" key="5">
    <source>
        <dbReference type="Google" id="ProtNLM"/>
    </source>
</evidence>
<dbReference type="PROSITE" id="PS00061">
    <property type="entry name" value="ADH_SHORT"/>
    <property type="match status" value="1"/>
</dbReference>
<dbReference type="RefSeq" id="WP_072596230.1">
    <property type="nucleotide sequence ID" value="NZ_CP018221.1"/>
</dbReference>